<dbReference type="PANTHER" id="PTHR30093">
    <property type="entry name" value="GENERAL SECRETION PATHWAY PROTEIN G"/>
    <property type="match status" value="1"/>
</dbReference>
<evidence type="ECO:0000256" key="1">
    <source>
        <dbReference type="ARBA" id="ARBA00022481"/>
    </source>
</evidence>
<dbReference type="PRINTS" id="PR00813">
    <property type="entry name" value="BCTERIALGSPG"/>
</dbReference>
<sequence>MKTNGAFTLVELLVSIAIVGILAAILLPALAKAKASAKTAKNQSNLKQIGTAASMYEKENDGSWVGVADSSGKQFFGLLRGASRSVDYSVGWLSPFVSAEEKVWQDPAFYSFSRRARERTCSYGFNYHYLNRMEQQGNWWDANYMYWWKGVNDSEI</sequence>
<dbReference type="AlphaFoldDB" id="A0A382XLR9"/>
<reference evidence="3" key="1">
    <citation type="submission" date="2018-05" db="EMBL/GenBank/DDBJ databases">
        <authorList>
            <person name="Lanie J.A."/>
            <person name="Ng W.-L."/>
            <person name="Kazmierczak K.M."/>
            <person name="Andrzejewski T.M."/>
            <person name="Davidsen T.M."/>
            <person name="Wayne K.J."/>
            <person name="Tettelin H."/>
            <person name="Glass J.I."/>
            <person name="Rusch D."/>
            <person name="Podicherti R."/>
            <person name="Tsui H.-C.T."/>
            <person name="Winkler M.E."/>
        </authorList>
    </citation>
    <scope>NUCLEOTIDE SEQUENCE</scope>
</reference>
<evidence type="ECO:0000313" key="3">
    <source>
        <dbReference type="EMBL" id="SVD71545.1"/>
    </source>
</evidence>
<organism evidence="3">
    <name type="scientific">marine metagenome</name>
    <dbReference type="NCBI Taxonomy" id="408172"/>
    <lineage>
        <taxon>unclassified sequences</taxon>
        <taxon>metagenomes</taxon>
        <taxon>ecological metagenomes</taxon>
    </lineage>
</organism>
<gene>
    <name evidence="3" type="ORF">METZ01_LOCUS424399</name>
</gene>
<keyword evidence="2" id="KW-1133">Transmembrane helix</keyword>
<dbReference type="Gene3D" id="3.30.700.10">
    <property type="entry name" value="Glycoprotein, Type 4 Pilin"/>
    <property type="match status" value="1"/>
</dbReference>
<keyword evidence="1" id="KW-0488">Methylation</keyword>
<dbReference type="Pfam" id="PF07963">
    <property type="entry name" value="N_methyl"/>
    <property type="match status" value="1"/>
</dbReference>
<evidence type="ECO:0008006" key="4">
    <source>
        <dbReference type="Google" id="ProtNLM"/>
    </source>
</evidence>
<dbReference type="GO" id="GO:0015627">
    <property type="term" value="C:type II protein secretion system complex"/>
    <property type="evidence" value="ECO:0007669"/>
    <property type="project" value="InterPro"/>
</dbReference>
<evidence type="ECO:0000256" key="2">
    <source>
        <dbReference type="SAM" id="Phobius"/>
    </source>
</evidence>
<keyword evidence="2" id="KW-0472">Membrane</keyword>
<name>A0A382XLR9_9ZZZZ</name>
<dbReference type="InterPro" id="IPR012902">
    <property type="entry name" value="N_methyl_site"/>
</dbReference>
<dbReference type="NCBIfam" id="TIGR02532">
    <property type="entry name" value="IV_pilin_GFxxxE"/>
    <property type="match status" value="1"/>
</dbReference>
<protein>
    <recommendedName>
        <fullName evidence="4">Type II secretion system protein GspG C-terminal domain-containing protein</fullName>
    </recommendedName>
</protein>
<feature type="non-terminal residue" evidence="3">
    <location>
        <position position="156"/>
    </location>
</feature>
<proteinExistence type="predicted"/>
<dbReference type="InterPro" id="IPR045584">
    <property type="entry name" value="Pilin-like"/>
</dbReference>
<accession>A0A382XLR9</accession>
<dbReference type="GO" id="GO:0015628">
    <property type="term" value="P:protein secretion by the type II secretion system"/>
    <property type="evidence" value="ECO:0007669"/>
    <property type="project" value="InterPro"/>
</dbReference>
<dbReference type="InterPro" id="IPR000983">
    <property type="entry name" value="Bac_GSPG_pilin"/>
</dbReference>
<dbReference type="SUPFAM" id="SSF54523">
    <property type="entry name" value="Pili subunits"/>
    <property type="match status" value="1"/>
</dbReference>
<keyword evidence="2" id="KW-0812">Transmembrane</keyword>
<feature type="transmembrane region" description="Helical" evidence="2">
    <location>
        <begin position="12"/>
        <end position="31"/>
    </location>
</feature>
<dbReference type="EMBL" id="UINC01168490">
    <property type="protein sequence ID" value="SVD71545.1"/>
    <property type="molecule type" value="Genomic_DNA"/>
</dbReference>